<dbReference type="InterPro" id="IPR006094">
    <property type="entry name" value="Oxid_FAD_bind_N"/>
</dbReference>
<dbReference type="InterPro" id="IPR016167">
    <property type="entry name" value="FAD-bd_PCMH_sub1"/>
</dbReference>
<name>A0A9P9A7J4_9PEZI</name>
<dbReference type="AlphaFoldDB" id="A0A9P9A7J4"/>
<feature type="domain" description="FAD-binding PCMH-type" evidence="6">
    <location>
        <begin position="82"/>
        <end position="268"/>
    </location>
</feature>
<dbReference type="PROSITE" id="PS51387">
    <property type="entry name" value="FAD_PCMH"/>
    <property type="match status" value="1"/>
</dbReference>
<evidence type="ECO:0000256" key="5">
    <source>
        <dbReference type="SAM" id="MobiDB-lite"/>
    </source>
</evidence>
<dbReference type="InterPro" id="IPR016164">
    <property type="entry name" value="FAD-linked_Oxase-like_C"/>
</dbReference>
<proteinExistence type="predicted"/>
<evidence type="ECO:0000256" key="3">
    <source>
        <dbReference type="ARBA" id="ARBA00022827"/>
    </source>
</evidence>
<evidence type="ECO:0000256" key="2">
    <source>
        <dbReference type="ARBA" id="ARBA00022630"/>
    </source>
</evidence>
<keyword evidence="8" id="KW-1185">Reference proteome</keyword>
<dbReference type="PANTHER" id="PTHR11748">
    <property type="entry name" value="D-LACTATE DEHYDROGENASE"/>
    <property type="match status" value="1"/>
</dbReference>
<dbReference type="Pfam" id="PF01565">
    <property type="entry name" value="FAD_binding_4"/>
    <property type="match status" value="1"/>
</dbReference>
<accession>A0A9P9A7J4</accession>
<dbReference type="GO" id="GO:1903457">
    <property type="term" value="P:lactate catabolic process"/>
    <property type="evidence" value="ECO:0007669"/>
    <property type="project" value="TreeGrafter"/>
</dbReference>
<evidence type="ECO:0000313" key="8">
    <source>
        <dbReference type="Proteomes" id="UP000770015"/>
    </source>
</evidence>
<dbReference type="PANTHER" id="PTHR11748:SF114">
    <property type="entry name" value="ARYL-ALCOHOL OXIDASE VANILLYL-ALCOHOL OXIDASE (AFU_ORTHOLOGUE AFUA_3G09500)-RELATED"/>
    <property type="match status" value="1"/>
</dbReference>
<dbReference type="GO" id="GO:0071949">
    <property type="term" value="F:FAD binding"/>
    <property type="evidence" value="ECO:0007669"/>
    <property type="project" value="InterPro"/>
</dbReference>
<dbReference type="Proteomes" id="UP000770015">
    <property type="component" value="Unassembled WGS sequence"/>
</dbReference>
<organism evidence="7 8">
    <name type="scientific">Plectosphaerella plurivora</name>
    <dbReference type="NCBI Taxonomy" id="936078"/>
    <lineage>
        <taxon>Eukaryota</taxon>
        <taxon>Fungi</taxon>
        <taxon>Dikarya</taxon>
        <taxon>Ascomycota</taxon>
        <taxon>Pezizomycotina</taxon>
        <taxon>Sordariomycetes</taxon>
        <taxon>Hypocreomycetidae</taxon>
        <taxon>Glomerellales</taxon>
        <taxon>Plectosphaerellaceae</taxon>
        <taxon>Plectosphaerella</taxon>
    </lineage>
</organism>
<keyword evidence="3" id="KW-0274">FAD</keyword>
<dbReference type="InterPro" id="IPR016171">
    <property type="entry name" value="Vanillyl_alc_oxidase_C-sub2"/>
</dbReference>
<feature type="region of interest" description="Disordered" evidence="5">
    <location>
        <begin position="553"/>
        <end position="578"/>
    </location>
</feature>
<evidence type="ECO:0000259" key="6">
    <source>
        <dbReference type="PROSITE" id="PS51387"/>
    </source>
</evidence>
<dbReference type="GO" id="GO:0004458">
    <property type="term" value="F:D-lactate dehydrogenase (cytochrome) activity"/>
    <property type="evidence" value="ECO:0007669"/>
    <property type="project" value="TreeGrafter"/>
</dbReference>
<dbReference type="InterPro" id="IPR004113">
    <property type="entry name" value="FAD-bd_oxidored_4_C"/>
</dbReference>
<evidence type="ECO:0000313" key="7">
    <source>
        <dbReference type="EMBL" id="KAH6685487.1"/>
    </source>
</evidence>
<dbReference type="InterPro" id="IPR016166">
    <property type="entry name" value="FAD-bd_PCMH"/>
</dbReference>
<keyword evidence="4" id="KW-0560">Oxidoreductase</keyword>
<dbReference type="OrthoDB" id="5332616at2759"/>
<dbReference type="EMBL" id="JAGSXJ010000015">
    <property type="protein sequence ID" value="KAH6685487.1"/>
    <property type="molecule type" value="Genomic_DNA"/>
</dbReference>
<gene>
    <name evidence="7" type="ORF">F5X68DRAFT_269391</name>
</gene>
<dbReference type="InterPro" id="IPR016169">
    <property type="entry name" value="FAD-bd_PCMH_sub2"/>
</dbReference>
<dbReference type="Gene3D" id="3.30.465.10">
    <property type="match status" value="1"/>
</dbReference>
<dbReference type="InterPro" id="IPR036318">
    <property type="entry name" value="FAD-bd_PCMH-like_sf"/>
</dbReference>
<keyword evidence="2" id="KW-0285">Flavoprotein</keyword>
<sequence>MASTNTQPRYPDFPEAGQKHRKIFDSTLLRALQPVLPPGLDQAQFDRALSELVKQLGADSVFVGEALRDYVDPFELWEVEGQRRIPSAAVLPRSVAEIQSVLQIARTYKLPLWTFSQGKNFGYGGPAPIVNGSVAVDLHRLNKIIKVDDQLCYAVVEPGVSFLDMNDHCVKNGLKLWPSGPSLPWGSMIGNTLDRGMGFLPTGVHHHHIAGLEVLLANGEVIRTGQFAISDSETAHLSKHSFGPSLEGLFIQSNLGIVTKMGIWLTPRPQSYMFCKLQMPERDDIKTIVDVLGPLRRNGVIDSTTWGGSASEFIAMRFKRAEVWEGEGPIPDWRLRELLTKFGLGFWTVHFGLYGPEEVIKAHLNEIKKVVEEQAPTGKLTANLYSDKSAELLTGDVLAEGDLDLFINKPGFQAMEVLKFNLPLDDTDCVPAHRDFAPIMPAVGATVLDWVKTSQEICEAEGFDLFCDFFLQERSVIFIYLTTLDKANEKQRKALEKITTRFHEEARKRKFAAYRTHILDMDRNAQAFDFNNHSYRRFVETLKDTLDPRGILSPGKQGIWPQRFRTGRTDNSGYNPSL</sequence>
<dbReference type="GO" id="GO:0005739">
    <property type="term" value="C:mitochondrion"/>
    <property type="evidence" value="ECO:0007669"/>
    <property type="project" value="TreeGrafter"/>
</dbReference>
<dbReference type="Gene3D" id="1.10.45.10">
    <property type="entry name" value="Vanillyl-alcohol Oxidase, Chain A, domain 4"/>
    <property type="match status" value="1"/>
</dbReference>
<dbReference type="GO" id="GO:0008720">
    <property type="term" value="F:D-lactate dehydrogenase (NAD+) activity"/>
    <property type="evidence" value="ECO:0007669"/>
    <property type="project" value="TreeGrafter"/>
</dbReference>
<feature type="compositionally biased region" description="Polar residues" evidence="5">
    <location>
        <begin position="569"/>
        <end position="578"/>
    </location>
</feature>
<dbReference type="SUPFAM" id="SSF55103">
    <property type="entry name" value="FAD-linked oxidases, C-terminal domain"/>
    <property type="match status" value="1"/>
</dbReference>
<dbReference type="Gene3D" id="3.30.43.10">
    <property type="entry name" value="Uridine Diphospho-n-acetylenolpyruvylglucosamine Reductase, domain 2"/>
    <property type="match status" value="1"/>
</dbReference>
<reference evidence="7" key="1">
    <citation type="journal article" date="2021" name="Nat. Commun.">
        <title>Genetic determinants of endophytism in the Arabidopsis root mycobiome.</title>
        <authorList>
            <person name="Mesny F."/>
            <person name="Miyauchi S."/>
            <person name="Thiergart T."/>
            <person name="Pickel B."/>
            <person name="Atanasova L."/>
            <person name="Karlsson M."/>
            <person name="Huettel B."/>
            <person name="Barry K.W."/>
            <person name="Haridas S."/>
            <person name="Chen C."/>
            <person name="Bauer D."/>
            <person name="Andreopoulos W."/>
            <person name="Pangilinan J."/>
            <person name="LaButti K."/>
            <person name="Riley R."/>
            <person name="Lipzen A."/>
            <person name="Clum A."/>
            <person name="Drula E."/>
            <person name="Henrissat B."/>
            <person name="Kohler A."/>
            <person name="Grigoriev I.V."/>
            <person name="Martin F.M."/>
            <person name="Hacquard S."/>
        </authorList>
    </citation>
    <scope>NUCLEOTIDE SEQUENCE</scope>
    <source>
        <strain evidence="7">MPI-SDFR-AT-0117</strain>
    </source>
</reference>
<dbReference type="InterPro" id="IPR016170">
    <property type="entry name" value="Cytok_DH_C_sf"/>
</dbReference>
<comment type="cofactor">
    <cofactor evidence="1">
        <name>FAD</name>
        <dbReference type="ChEBI" id="CHEBI:57692"/>
    </cofactor>
</comment>
<dbReference type="Gene3D" id="3.40.462.10">
    <property type="entry name" value="FAD-linked oxidases, C-terminal domain"/>
    <property type="match status" value="1"/>
</dbReference>
<evidence type="ECO:0000256" key="4">
    <source>
        <dbReference type="ARBA" id="ARBA00023002"/>
    </source>
</evidence>
<comment type="caution">
    <text evidence="7">The sequence shown here is derived from an EMBL/GenBank/DDBJ whole genome shotgun (WGS) entry which is preliminary data.</text>
</comment>
<evidence type="ECO:0000256" key="1">
    <source>
        <dbReference type="ARBA" id="ARBA00001974"/>
    </source>
</evidence>
<dbReference type="Pfam" id="PF02913">
    <property type="entry name" value="FAD-oxidase_C"/>
    <property type="match status" value="1"/>
</dbReference>
<dbReference type="SUPFAM" id="SSF56176">
    <property type="entry name" value="FAD-binding/transporter-associated domain-like"/>
    <property type="match status" value="1"/>
</dbReference>
<protein>
    <submittedName>
        <fullName evidence="7">Glycolate oxidase</fullName>
    </submittedName>
</protein>